<evidence type="ECO:0000313" key="2">
    <source>
        <dbReference type="Proteomes" id="UP000728968"/>
    </source>
</evidence>
<dbReference type="Proteomes" id="UP000728968">
    <property type="component" value="Unassembled WGS sequence"/>
</dbReference>
<evidence type="ECO:0000313" key="1">
    <source>
        <dbReference type="EMBL" id="MBM6874718.1"/>
    </source>
</evidence>
<name>A0ABS2G2A4_FUSMR</name>
<dbReference type="EMBL" id="JACJLT010000018">
    <property type="protein sequence ID" value="MBM6874718.1"/>
    <property type="molecule type" value="Genomic_DNA"/>
</dbReference>
<keyword evidence="2" id="KW-1185">Reference proteome</keyword>
<sequence>MLGNLSLFNKIKQEKLEKADEQVLLSKIVEEYLKESKVEKLYELLTRGNSKIIPSNIKYGIEAQPLTHREKEGNTYLDLAMGSIKRRGSTESGIELDITNKEQDFVFCEAKWKSDLSVGVSKCSIRNQLQRVIENALIFAGENFKGNIFVTLITSELYKKHYEL</sequence>
<reference evidence="1 2" key="1">
    <citation type="journal article" date="2021" name="Sci. Rep.">
        <title>The distribution of antibiotic resistance genes in chicken gut microbiota commensals.</title>
        <authorList>
            <person name="Juricova H."/>
            <person name="Matiasovicova J."/>
            <person name="Kubasova T."/>
            <person name="Cejkova D."/>
            <person name="Rychlik I."/>
        </authorList>
    </citation>
    <scope>NUCLEOTIDE SEQUENCE [LARGE SCALE GENOMIC DNA]</scope>
    <source>
        <strain evidence="1 2">An425</strain>
    </source>
</reference>
<organism evidence="1 2">
    <name type="scientific">Fusobacterium mortiferum</name>
    <dbReference type="NCBI Taxonomy" id="850"/>
    <lineage>
        <taxon>Bacteria</taxon>
        <taxon>Fusobacteriati</taxon>
        <taxon>Fusobacteriota</taxon>
        <taxon>Fusobacteriia</taxon>
        <taxon>Fusobacteriales</taxon>
        <taxon>Fusobacteriaceae</taxon>
        <taxon>Fusobacterium</taxon>
    </lineage>
</organism>
<dbReference type="RefSeq" id="WP_204715836.1">
    <property type="nucleotide sequence ID" value="NZ_JACJLT010000018.1"/>
</dbReference>
<accession>A0ABS2G2A4</accession>
<evidence type="ECO:0008006" key="3">
    <source>
        <dbReference type="Google" id="ProtNLM"/>
    </source>
</evidence>
<protein>
    <recommendedName>
        <fullName evidence="3">Restriction endonuclease type IV Mrr domain-containing protein</fullName>
    </recommendedName>
</protein>
<gene>
    <name evidence="1" type="ORF">H6A04_03465</name>
</gene>
<proteinExistence type="predicted"/>
<comment type="caution">
    <text evidence="1">The sequence shown here is derived from an EMBL/GenBank/DDBJ whole genome shotgun (WGS) entry which is preliminary data.</text>
</comment>
<feature type="non-terminal residue" evidence="1">
    <location>
        <position position="164"/>
    </location>
</feature>